<sequence>MPRQVLVLLALLLLLLLVVTGWQAFSAYRHLTSAAAQMPELRELLLDGDEAELAAGTSALQEDTGAAREALDGPQWALLSAVPGIGDDVDAVRVVTVVVDDLARNAFADVVAARQVVDLADLKPTRGRIELTPLARAAPHLVDAEASVSSAADRLADLDTAGLVDGLRQPVSDLSGKVEDLQGLTAAVAHAAQLLPPMLGAEGPRDYLVLVQNNAEPRALGGIPGAVIKLRADDGRIRLLEQRPASSFGSTEPVLPLTRAEVALYGTQLGRYMQNVTATPDFPRAAHLARAMWRQGTGRRGIDGVLAIDPVALQGLLRATGPVTLPGGVRLTAENTARTLLNTVYREIEDPQAQDRFFAVAAAAIFGKVTSGGIDVPAAADALAAAAKEGRVLVWSANAREQTTIAETAVSGILRGDRKGAPVVGVYLHDRSAAKIAYYEDMDVTVRELRCAVDDGPRTLDVAVTLASNVPRDADRLPDYLTGGGNAVDVGDIRSDLLIYAPTGAVITGVRASDQATPVTTHFHEGLYVAARTFTLDPGKSVTLHYRMAVPRALSGEVRVRSTPGPAKNRFRNTSLVCP</sequence>
<keyword evidence="2" id="KW-1185">Reference proteome</keyword>
<evidence type="ECO:0000313" key="2">
    <source>
        <dbReference type="Proteomes" id="UP000515947"/>
    </source>
</evidence>
<gene>
    <name evidence="1" type="ORF">H9L09_06425</name>
</gene>
<evidence type="ECO:0000313" key="1">
    <source>
        <dbReference type="EMBL" id="QNN54011.1"/>
    </source>
</evidence>
<proteinExistence type="predicted"/>
<organism evidence="1 2">
    <name type="scientific">Nocardioides mesophilus</name>
    <dbReference type="NCBI Taxonomy" id="433659"/>
    <lineage>
        <taxon>Bacteria</taxon>
        <taxon>Bacillati</taxon>
        <taxon>Actinomycetota</taxon>
        <taxon>Actinomycetes</taxon>
        <taxon>Propionibacteriales</taxon>
        <taxon>Nocardioidaceae</taxon>
        <taxon>Nocardioides</taxon>
    </lineage>
</organism>
<dbReference type="AlphaFoldDB" id="A0A7G9REI6"/>
<dbReference type="RefSeq" id="WP_187579853.1">
    <property type="nucleotide sequence ID" value="NZ_CP060713.1"/>
</dbReference>
<dbReference type="EMBL" id="CP060713">
    <property type="protein sequence ID" value="QNN54011.1"/>
    <property type="molecule type" value="Genomic_DNA"/>
</dbReference>
<accession>A0A7G9REI6</accession>
<dbReference type="KEGG" id="nmes:H9L09_06425"/>
<protein>
    <submittedName>
        <fullName evidence="1">DUF4012 domain-containing protein</fullName>
    </submittedName>
</protein>
<dbReference type="Pfam" id="PF13196">
    <property type="entry name" value="DUF4012"/>
    <property type="match status" value="1"/>
</dbReference>
<dbReference type="InterPro" id="IPR025101">
    <property type="entry name" value="DUF4012"/>
</dbReference>
<dbReference type="Proteomes" id="UP000515947">
    <property type="component" value="Chromosome"/>
</dbReference>
<reference evidence="1 2" key="1">
    <citation type="submission" date="2020-08" db="EMBL/GenBank/DDBJ databases">
        <title>Genome sequence of Nocardioides mesophilus KACC 16243T.</title>
        <authorList>
            <person name="Hyun D.-W."/>
            <person name="Bae J.-W."/>
        </authorList>
    </citation>
    <scope>NUCLEOTIDE SEQUENCE [LARGE SCALE GENOMIC DNA]</scope>
    <source>
        <strain evidence="1 2">KACC 16243</strain>
    </source>
</reference>
<name>A0A7G9REI6_9ACTN</name>